<evidence type="ECO:0000313" key="2">
    <source>
        <dbReference type="Proteomes" id="UP001302126"/>
    </source>
</evidence>
<dbReference type="EMBL" id="MU864613">
    <property type="protein sequence ID" value="KAK4182768.1"/>
    <property type="molecule type" value="Genomic_DNA"/>
</dbReference>
<gene>
    <name evidence="1" type="ORF">QBC35DRAFT_536242</name>
</gene>
<reference evidence="1" key="1">
    <citation type="journal article" date="2023" name="Mol. Phylogenet. Evol.">
        <title>Genome-scale phylogeny and comparative genomics of the fungal order Sordariales.</title>
        <authorList>
            <person name="Hensen N."/>
            <person name="Bonometti L."/>
            <person name="Westerberg I."/>
            <person name="Brannstrom I.O."/>
            <person name="Guillou S."/>
            <person name="Cros-Aarteil S."/>
            <person name="Calhoun S."/>
            <person name="Haridas S."/>
            <person name="Kuo A."/>
            <person name="Mondo S."/>
            <person name="Pangilinan J."/>
            <person name="Riley R."/>
            <person name="LaButti K."/>
            <person name="Andreopoulos B."/>
            <person name="Lipzen A."/>
            <person name="Chen C."/>
            <person name="Yan M."/>
            <person name="Daum C."/>
            <person name="Ng V."/>
            <person name="Clum A."/>
            <person name="Steindorff A."/>
            <person name="Ohm R.A."/>
            <person name="Martin F."/>
            <person name="Silar P."/>
            <person name="Natvig D.O."/>
            <person name="Lalanne C."/>
            <person name="Gautier V."/>
            <person name="Ament-Velasquez S.L."/>
            <person name="Kruys A."/>
            <person name="Hutchinson M.I."/>
            <person name="Powell A.J."/>
            <person name="Barry K."/>
            <person name="Miller A.N."/>
            <person name="Grigoriev I.V."/>
            <person name="Debuchy R."/>
            <person name="Gladieux P."/>
            <person name="Hiltunen Thoren M."/>
            <person name="Johannesson H."/>
        </authorList>
    </citation>
    <scope>NUCLEOTIDE SEQUENCE</scope>
    <source>
        <strain evidence="1">PSN309</strain>
    </source>
</reference>
<dbReference type="AlphaFoldDB" id="A0AAN7AD38"/>
<dbReference type="InterPro" id="IPR032675">
    <property type="entry name" value="LRR_dom_sf"/>
</dbReference>
<proteinExistence type="predicted"/>
<name>A0AAN7AD38_9PEZI</name>
<organism evidence="1 2">
    <name type="scientific">Podospora australis</name>
    <dbReference type="NCBI Taxonomy" id="1536484"/>
    <lineage>
        <taxon>Eukaryota</taxon>
        <taxon>Fungi</taxon>
        <taxon>Dikarya</taxon>
        <taxon>Ascomycota</taxon>
        <taxon>Pezizomycotina</taxon>
        <taxon>Sordariomycetes</taxon>
        <taxon>Sordariomycetidae</taxon>
        <taxon>Sordariales</taxon>
        <taxon>Podosporaceae</taxon>
        <taxon>Podospora</taxon>
    </lineage>
</organism>
<protein>
    <submittedName>
        <fullName evidence="1">Uncharacterized protein</fullName>
    </submittedName>
</protein>
<evidence type="ECO:0000313" key="1">
    <source>
        <dbReference type="EMBL" id="KAK4182768.1"/>
    </source>
</evidence>
<sequence length="460" mass="52363">MMENHASPLLNLPMEILHKICVHVVHQVESDLDIAAEVARCGVARDGVVPWQYSFPLVIHLYDFSLTSRVIRAIVEPLMYEKLLLNFSHRGHVHDGLKYLCDHPDVARRVKGVIATASTAVGLFGGGGAQFILDEARKKGFSLPDDKSLYTAEDYPAPFPRNVHQIAIDLALSYTPNVQSFVIWDYHIGFRLGDWLPPTLTFDSLHYLELRTDQSNGSMNMTHSLAVLSLLRHTPFIDTLRIQGYSSIDTEPRMWEFLPHLTVLDFDLGEYLGPRDPRFIGMHCKKLESFRYVSSQADLQLRMWPTRRRPRRGPTTPQDILEGLLPLKDTLRSLVLDLTDLTCVSGMADCLHLLSHFTGLQELQLYLDNMPTDDENLFIKHLPHNLERLGLVGLDSHSRAYYAARKLGEWVKAGGFQKLREIWWLSDQENLLSPKETIDAAFLNTNVACRASYAGLSRWH</sequence>
<accession>A0AAN7AD38</accession>
<reference evidence="1" key="2">
    <citation type="submission" date="2023-05" db="EMBL/GenBank/DDBJ databases">
        <authorList>
            <consortium name="Lawrence Berkeley National Laboratory"/>
            <person name="Steindorff A."/>
            <person name="Hensen N."/>
            <person name="Bonometti L."/>
            <person name="Westerberg I."/>
            <person name="Brannstrom I.O."/>
            <person name="Guillou S."/>
            <person name="Cros-Aarteil S."/>
            <person name="Calhoun S."/>
            <person name="Haridas S."/>
            <person name="Kuo A."/>
            <person name="Mondo S."/>
            <person name="Pangilinan J."/>
            <person name="Riley R."/>
            <person name="Labutti K."/>
            <person name="Andreopoulos B."/>
            <person name="Lipzen A."/>
            <person name="Chen C."/>
            <person name="Yanf M."/>
            <person name="Daum C."/>
            <person name="Ng V."/>
            <person name="Clum A."/>
            <person name="Ohm R."/>
            <person name="Martin F."/>
            <person name="Silar P."/>
            <person name="Natvig D."/>
            <person name="Lalanne C."/>
            <person name="Gautier V."/>
            <person name="Ament-Velasquez S.L."/>
            <person name="Kruys A."/>
            <person name="Hutchinson M.I."/>
            <person name="Powell A.J."/>
            <person name="Barry K."/>
            <person name="Miller A.N."/>
            <person name="Grigoriev I.V."/>
            <person name="Debuchy R."/>
            <person name="Gladieux P."/>
            <person name="Thoren M.H."/>
            <person name="Johannesson H."/>
        </authorList>
    </citation>
    <scope>NUCLEOTIDE SEQUENCE</scope>
    <source>
        <strain evidence="1">PSN309</strain>
    </source>
</reference>
<comment type="caution">
    <text evidence="1">The sequence shown here is derived from an EMBL/GenBank/DDBJ whole genome shotgun (WGS) entry which is preliminary data.</text>
</comment>
<keyword evidence="2" id="KW-1185">Reference proteome</keyword>
<dbReference type="Gene3D" id="3.80.10.10">
    <property type="entry name" value="Ribonuclease Inhibitor"/>
    <property type="match status" value="1"/>
</dbReference>
<dbReference type="Proteomes" id="UP001302126">
    <property type="component" value="Unassembled WGS sequence"/>
</dbReference>
<dbReference type="SUPFAM" id="SSF52047">
    <property type="entry name" value="RNI-like"/>
    <property type="match status" value="1"/>
</dbReference>